<evidence type="ECO:0000259" key="13">
    <source>
        <dbReference type="Pfam" id="PF12627"/>
    </source>
</evidence>
<evidence type="ECO:0000256" key="2">
    <source>
        <dbReference type="ARBA" id="ARBA00007265"/>
    </source>
</evidence>
<evidence type="ECO:0000256" key="11">
    <source>
        <dbReference type="RuleBase" id="RU003953"/>
    </source>
</evidence>
<dbReference type="InterPro" id="IPR043519">
    <property type="entry name" value="NT_sf"/>
</dbReference>
<keyword evidence="6" id="KW-0548">Nucleotidyltransferase</keyword>
<dbReference type="EMBL" id="CP071382">
    <property type="protein sequence ID" value="QSV45509.1"/>
    <property type="molecule type" value="Genomic_DNA"/>
</dbReference>
<keyword evidence="10 11" id="KW-0694">RNA-binding</keyword>
<keyword evidence="4 11" id="KW-0808">Transferase</keyword>
<evidence type="ECO:0000313" key="14">
    <source>
        <dbReference type="EMBL" id="QSV45509.1"/>
    </source>
</evidence>
<keyword evidence="3" id="KW-0820">tRNA-binding</keyword>
<dbReference type="Gene3D" id="1.10.3090.10">
    <property type="entry name" value="cca-adding enzyme, domain 2"/>
    <property type="match status" value="1"/>
</dbReference>
<dbReference type="Pfam" id="PF01743">
    <property type="entry name" value="PolyA_pol"/>
    <property type="match status" value="1"/>
</dbReference>
<evidence type="ECO:0000256" key="6">
    <source>
        <dbReference type="ARBA" id="ARBA00022695"/>
    </source>
</evidence>
<organism evidence="14 15">
    <name type="scientific">Geobacter benzoatilyticus</name>
    <dbReference type="NCBI Taxonomy" id="2815309"/>
    <lineage>
        <taxon>Bacteria</taxon>
        <taxon>Pseudomonadati</taxon>
        <taxon>Thermodesulfobacteriota</taxon>
        <taxon>Desulfuromonadia</taxon>
        <taxon>Geobacterales</taxon>
        <taxon>Geobacteraceae</taxon>
        <taxon>Geobacter</taxon>
    </lineage>
</organism>
<dbReference type="InterPro" id="IPR050124">
    <property type="entry name" value="tRNA_CCA-adding_enzyme"/>
</dbReference>
<evidence type="ECO:0000256" key="9">
    <source>
        <dbReference type="ARBA" id="ARBA00022842"/>
    </source>
</evidence>
<keyword evidence="5" id="KW-0819">tRNA processing</keyword>
<reference evidence="14 15" key="1">
    <citation type="submission" date="2021-03" db="EMBL/GenBank/DDBJ databases">
        <title>Geobacter metallireducens gen. nov. sp. nov., a microorganism capable of coupling the complete oxidation of organic compounds to the reduction of iron and other metals.</title>
        <authorList>
            <person name="Li Y."/>
        </authorList>
    </citation>
    <scope>NUCLEOTIDE SEQUENCE [LARGE SCALE GENOMIC DNA]</scope>
    <source>
        <strain evidence="14 15">Jerry-YX</strain>
    </source>
</reference>
<comment type="cofactor">
    <cofactor evidence="1">
        <name>Mg(2+)</name>
        <dbReference type="ChEBI" id="CHEBI:18420"/>
    </cofactor>
</comment>
<keyword evidence="15" id="KW-1185">Reference proteome</keyword>
<evidence type="ECO:0000256" key="8">
    <source>
        <dbReference type="ARBA" id="ARBA00022741"/>
    </source>
</evidence>
<proteinExistence type="inferred from homology"/>
<evidence type="ECO:0000313" key="15">
    <source>
        <dbReference type="Proteomes" id="UP000663651"/>
    </source>
</evidence>
<comment type="similarity">
    <text evidence="2 11">Belongs to the tRNA nucleotidyltransferase/poly(A) polymerase family.</text>
</comment>
<dbReference type="Proteomes" id="UP000663651">
    <property type="component" value="Chromosome"/>
</dbReference>
<evidence type="ECO:0000256" key="3">
    <source>
        <dbReference type="ARBA" id="ARBA00022555"/>
    </source>
</evidence>
<evidence type="ECO:0000256" key="1">
    <source>
        <dbReference type="ARBA" id="ARBA00001946"/>
    </source>
</evidence>
<dbReference type="InterPro" id="IPR002646">
    <property type="entry name" value="PolA_pol_head_dom"/>
</dbReference>
<evidence type="ECO:0000256" key="5">
    <source>
        <dbReference type="ARBA" id="ARBA00022694"/>
    </source>
</evidence>
<feature type="domain" description="tRNA nucleotidyltransferase/poly(A) polymerase RNA and SrmB- binding" evidence="13">
    <location>
        <begin position="168"/>
        <end position="224"/>
    </location>
</feature>
<dbReference type="PANTHER" id="PTHR47545">
    <property type="entry name" value="MULTIFUNCTIONAL CCA PROTEIN"/>
    <property type="match status" value="1"/>
</dbReference>
<keyword evidence="7" id="KW-0479">Metal-binding</keyword>
<dbReference type="PANTHER" id="PTHR47545:SF2">
    <property type="entry name" value="CC-ADDING TRNA NUCLEOTIDYLTRANSFERASE"/>
    <property type="match status" value="1"/>
</dbReference>
<dbReference type="CDD" id="cd05398">
    <property type="entry name" value="NT_ClassII-CCAase"/>
    <property type="match status" value="1"/>
</dbReference>
<evidence type="ECO:0000256" key="4">
    <source>
        <dbReference type="ARBA" id="ARBA00022679"/>
    </source>
</evidence>
<dbReference type="InterPro" id="IPR032828">
    <property type="entry name" value="PolyA_RNA-bd"/>
</dbReference>
<evidence type="ECO:0000259" key="12">
    <source>
        <dbReference type="Pfam" id="PF01743"/>
    </source>
</evidence>
<feature type="domain" description="Poly A polymerase head" evidence="12">
    <location>
        <begin position="29"/>
        <end position="143"/>
    </location>
</feature>
<protein>
    <submittedName>
        <fullName evidence="14">CCA tRNA nucleotidyltransferase</fullName>
    </submittedName>
</protein>
<evidence type="ECO:0000256" key="7">
    <source>
        <dbReference type="ARBA" id="ARBA00022723"/>
    </source>
</evidence>
<keyword evidence="9" id="KW-0460">Magnesium</keyword>
<dbReference type="Gene3D" id="3.30.460.10">
    <property type="entry name" value="Beta Polymerase, domain 2"/>
    <property type="match status" value="1"/>
</dbReference>
<accession>A0ABX7Q296</accession>
<name>A0ABX7Q296_9BACT</name>
<gene>
    <name evidence="14" type="ORF">JZM60_15540</name>
</gene>
<evidence type="ECO:0000256" key="10">
    <source>
        <dbReference type="ARBA" id="ARBA00022884"/>
    </source>
</evidence>
<dbReference type="Pfam" id="PF12627">
    <property type="entry name" value="PolyA_pol_RNAbd"/>
    <property type="match status" value="1"/>
</dbReference>
<sequence>MKPSFSEFMATPHLATLRRIAATLGRQSYLVGGSLRDILLGRAVNDVDVAVDGGADKLSRCFASECGGTFFPLDKVRGHSRVIFKEVPGTVTFDFAPLKGPGILEDLALRDFTINALAVPLQGDVELIDPLNGSADICAKQVRRCSEAAFRDDPLRLVRAFRFAATLGFRIESGTLAAIPAHAPLIANCAGERIRDELFRILDMPDAASSFRIMGESGLLSAVFGLLPARVSSAVEAVGRIQGIVQSNLPLGAEAAVKVESRLWQEVQEGITVLSIMKLAAFLAAAQIAPHGAVERLKLGKVGGQLVEKLYCAEALPISDHYDAVSAYGLFNGCDPAGLELPLMLQAFGRISELRCGELVDYYQHRHIPRGGTLLLSGAEIMALLSVPPGGIVGEAQELLRKAQSTGEVRTDAEARAFLGKKLLTTDGPMG</sequence>
<dbReference type="SUPFAM" id="SSF81891">
    <property type="entry name" value="Poly A polymerase C-terminal region-like"/>
    <property type="match status" value="1"/>
</dbReference>
<keyword evidence="8" id="KW-0547">Nucleotide-binding</keyword>
<dbReference type="SUPFAM" id="SSF81301">
    <property type="entry name" value="Nucleotidyltransferase"/>
    <property type="match status" value="1"/>
</dbReference>